<dbReference type="PANTHER" id="PTHR43481">
    <property type="entry name" value="FRUCTOSE-1-PHOSPHATE PHOSPHATASE"/>
    <property type="match status" value="1"/>
</dbReference>
<dbReference type="PANTHER" id="PTHR43481:SF4">
    <property type="entry name" value="GLYCEROL-1-PHOSPHATE PHOSPHOHYDROLASE 1-RELATED"/>
    <property type="match status" value="1"/>
</dbReference>
<dbReference type="Proteomes" id="UP000309618">
    <property type="component" value="Unassembled WGS sequence"/>
</dbReference>
<reference evidence="1 2" key="1">
    <citation type="submission" date="2019-04" db="EMBL/GenBank/DDBJ databases">
        <title>Comparative genomics of Aeromonas veronii strains pathogenic to fish.</title>
        <authorList>
            <person name="Cascarano M.C."/>
            <person name="Smyrli M."/>
            <person name="Katharios P."/>
        </authorList>
    </citation>
    <scope>NUCLEOTIDE SEQUENCE [LARGE SCALE GENOMIC DNA]</scope>
    <source>
        <strain evidence="1 2">XU1</strain>
    </source>
</reference>
<gene>
    <name evidence="1" type="ORF">E8Q35_03580</name>
</gene>
<comment type="caution">
    <text evidence="1">The sequence shown here is derived from an EMBL/GenBank/DDBJ whole genome shotgun (WGS) entry which is preliminary data.</text>
</comment>
<dbReference type="InterPro" id="IPR006439">
    <property type="entry name" value="HAD-SF_hydro_IA"/>
</dbReference>
<dbReference type="Gene3D" id="1.10.150.240">
    <property type="entry name" value="Putative phosphatase, domain 2"/>
    <property type="match status" value="1"/>
</dbReference>
<organism evidence="1 2">
    <name type="scientific">Aeromonas veronii</name>
    <dbReference type="NCBI Taxonomy" id="654"/>
    <lineage>
        <taxon>Bacteria</taxon>
        <taxon>Pseudomonadati</taxon>
        <taxon>Pseudomonadota</taxon>
        <taxon>Gammaproteobacteria</taxon>
        <taxon>Aeromonadales</taxon>
        <taxon>Aeromonadaceae</taxon>
        <taxon>Aeromonas</taxon>
    </lineage>
</organism>
<accession>A0A4S5CQA2</accession>
<dbReference type="AlphaFoldDB" id="A0A4S5CQA2"/>
<dbReference type="InterPro" id="IPR036412">
    <property type="entry name" value="HAD-like_sf"/>
</dbReference>
<dbReference type="NCBIfam" id="TIGR01509">
    <property type="entry name" value="HAD-SF-IA-v3"/>
    <property type="match status" value="1"/>
</dbReference>
<dbReference type="GO" id="GO:0050308">
    <property type="term" value="F:sugar-phosphatase activity"/>
    <property type="evidence" value="ECO:0007669"/>
    <property type="project" value="TreeGrafter"/>
</dbReference>
<name>A0A4S5CQA2_AERVE</name>
<dbReference type="InterPro" id="IPR023198">
    <property type="entry name" value="PGP-like_dom2"/>
</dbReference>
<dbReference type="InterPro" id="IPR041492">
    <property type="entry name" value="HAD_2"/>
</dbReference>
<dbReference type="EMBL" id="SSUX01000002">
    <property type="protein sequence ID" value="THJ47003.1"/>
    <property type="molecule type" value="Genomic_DNA"/>
</dbReference>
<dbReference type="Pfam" id="PF13419">
    <property type="entry name" value="HAD_2"/>
    <property type="match status" value="1"/>
</dbReference>
<protein>
    <submittedName>
        <fullName evidence="1">Haloacid dehalogenase</fullName>
    </submittedName>
</protein>
<dbReference type="SFLD" id="SFLDG01129">
    <property type="entry name" value="C1.5:_HAD__Beta-PGM__Phosphata"/>
    <property type="match status" value="1"/>
</dbReference>
<dbReference type="Gene3D" id="3.40.50.1000">
    <property type="entry name" value="HAD superfamily/HAD-like"/>
    <property type="match status" value="1"/>
</dbReference>
<dbReference type="InterPro" id="IPR051806">
    <property type="entry name" value="HAD-like_SPP"/>
</dbReference>
<dbReference type="SUPFAM" id="SSF56784">
    <property type="entry name" value="HAD-like"/>
    <property type="match status" value="1"/>
</dbReference>
<evidence type="ECO:0000313" key="1">
    <source>
        <dbReference type="EMBL" id="THJ47003.1"/>
    </source>
</evidence>
<sequence>MRACMNAGMNTITLSVSALLLDMDGTLVCSTGDVEKVWRLWCQHHQLAPEPVLAMCHGMRSREVIRALAPQLDVEREAARLDELEMEHTGGDAIFGAGELLRRLPPEHWAIVTSASERVGRHRLSCAGLPLPHVLVGAEAVINGKPDPEPYLLGAERLGVSSDCCLVFEDAPAGIESALNAGCTVVQVGGDAPLNPAVVAVIRDWREVKVELEESESLLVMLSMQGANKE</sequence>
<dbReference type="SFLD" id="SFLDS00003">
    <property type="entry name" value="Haloacid_Dehalogenase"/>
    <property type="match status" value="1"/>
</dbReference>
<proteinExistence type="predicted"/>
<evidence type="ECO:0000313" key="2">
    <source>
        <dbReference type="Proteomes" id="UP000309618"/>
    </source>
</evidence>
<dbReference type="InterPro" id="IPR023214">
    <property type="entry name" value="HAD_sf"/>
</dbReference>